<organism>
    <name type="scientific">Serpula lacrymans var. lacrymans (strain S7.9)</name>
    <name type="common">Dry rot fungus</name>
    <dbReference type="NCBI Taxonomy" id="578457"/>
    <lineage>
        <taxon>Eukaryota</taxon>
        <taxon>Fungi</taxon>
        <taxon>Dikarya</taxon>
        <taxon>Basidiomycota</taxon>
        <taxon>Agaricomycotina</taxon>
        <taxon>Agaricomycetes</taxon>
        <taxon>Agaricomycetidae</taxon>
        <taxon>Boletales</taxon>
        <taxon>Coniophorineae</taxon>
        <taxon>Serpulaceae</taxon>
        <taxon>Serpula</taxon>
    </lineage>
</organism>
<keyword evidence="2" id="KW-0472">Membrane</keyword>
<dbReference type="GeneID" id="18819919"/>
<dbReference type="EMBL" id="GL945436">
    <property type="protein sequence ID" value="EGO22858.1"/>
    <property type="molecule type" value="Genomic_DNA"/>
</dbReference>
<accession>F8P127</accession>
<dbReference type="KEGG" id="sla:SERLADRAFT_471328"/>
<sequence length="182" mass="19974">MTMASRLHAKQISNSVNAHVSLTSRFISNHTSLESRHKRQYNYSSGMSCLIRFYSLALADSNIRTAKIYQGVEGKKGIGVPYYHIDHPVLVCVTPAGRLQPPCPRGRERRKHVIYVTSFALLIFVSMSISAISIRVEHPTASHLSPRSEGPENDCTASVQNVQDGRSISGPGTIHHPPSALG</sequence>
<name>F8P127_SERL9</name>
<proteinExistence type="predicted"/>
<evidence type="ECO:0000256" key="2">
    <source>
        <dbReference type="SAM" id="Phobius"/>
    </source>
</evidence>
<keyword evidence="2" id="KW-1133">Transmembrane helix</keyword>
<feature type="transmembrane region" description="Helical" evidence="2">
    <location>
        <begin position="113"/>
        <end position="134"/>
    </location>
</feature>
<feature type="region of interest" description="Disordered" evidence="1">
    <location>
        <begin position="162"/>
        <end position="182"/>
    </location>
</feature>
<dbReference type="AlphaFoldDB" id="F8P127"/>
<dbReference type="Proteomes" id="UP000008064">
    <property type="component" value="Unassembled WGS sequence"/>
</dbReference>
<dbReference type="RefSeq" id="XP_007320098.1">
    <property type="nucleotide sequence ID" value="XM_007320036.1"/>
</dbReference>
<keyword evidence="2" id="KW-0812">Transmembrane</keyword>
<evidence type="ECO:0000256" key="1">
    <source>
        <dbReference type="SAM" id="MobiDB-lite"/>
    </source>
</evidence>
<protein>
    <submittedName>
        <fullName evidence="3">Uncharacterized protein</fullName>
    </submittedName>
</protein>
<gene>
    <name evidence="3" type="ORF">SERLADRAFT_471328</name>
</gene>
<dbReference type="HOGENOM" id="CLU_1482848_0_0_1"/>
<reference evidence="3" key="1">
    <citation type="submission" date="2011-04" db="EMBL/GenBank/DDBJ databases">
        <title>Evolution of plant cell wall degrading machinery underlies the functional diversity of forest fungi.</title>
        <authorList>
            <consortium name="US DOE Joint Genome Institute (JGI-PGF)"/>
            <person name="Eastwood D.C."/>
            <person name="Floudas D."/>
            <person name="Binder M."/>
            <person name="Majcherczyk A."/>
            <person name="Schneider P."/>
            <person name="Aerts A."/>
            <person name="Asiegbu F.O."/>
            <person name="Baker S.E."/>
            <person name="Barry K."/>
            <person name="Bendiksby M."/>
            <person name="Blumentritt M."/>
            <person name="Coutinho P.M."/>
            <person name="Cullen D."/>
            <person name="Cullen D."/>
            <person name="Gathman A."/>
            <person name="Goodell B."/>
            <person name="Henrissat B."/>
            <person name="Ihrmark K."/>
            <person name="Kauserud H."/>
            <person name="Kohler A."/>
            <person name="LaButti K."/>
            <person name="Lapidus A."/>
            <person name="Lavin J.L."/>
            <person name="Lee Y.-H."/>
            <person name="Lindquist E."/>
            <person name="Lilly W."/>
            <person name="Lucas S."/>
            <person name="Morin E."/>
            <person name="Murat C."/>
            <person name="Oguiza J.A."/>
            <person name="Park J."/>
            <person name="Pisabarro A.G."/>
            <person name="Riley R."/>
            <person name="Rosling A."/>
            <person name="Salamov A."/>
            <person name="Schmidt O."/>
            <person name="Schmutz J."/>
            <person name="Skrede I."/>
            <person name="Stenlid J."/>
            <person name="Wiebenga A."/>
            <person name="Xie X."/>
            <person name="Kues U."/>
            <person name="Hibbett D.S."/>
            <person name="Hoffmeister D."/>
            <person name="Hogberg N."/>
            <person name="Martin F."/>
            <person name="Grigoriev I.V."/>
            <person name="Watkinson S.C."/>
        </authorList>
    </citation>
    <scope>NUCLEOTIDE SEQUENCE</scope>
    <source>
        <strain evidence="3">S7.9</strain>
    </source>
</reference>
<evidence type="ECO:0000313" key="3">
    <source>
        <dbReference type="EMBL" id="EGO22858.1"/>
    </source>
</evidence>